<feature type="domain" description="Tyr recombinase" evidence="5">
    <location>
        <begin position="193"/>
        <end position="380"/>
    </location>
</feature>
<dbReference type="RefSeq" id="WP_147081754.1">
    <property type="nucleotide sequence ID" value="NZ_VOQR01000001.1"/>
</dbReference>
<protein>
    <submittedName>
        <fullName evidence="6">Tyrosine-type recombinase/integrase</fullName>
    </submittedName>
</protein>
<evidence type="ECO:0000256" key="1">
    <source>
        <dbReference type="ARBA" id="ARBA00008857"/>
    </source>
</evidence>
<dbReference type="OrthoDB" id="9808346at2"/>
<organism evidence="6 7">
    <name type="scientific">Sphingomonas ginsenosidivorax</name>
    <dbReference type="NCBI Taxonomy" id="862135"/>
    <lineage>
        <taxon>Bacteria</taxon>
        <taxon>Pseudomonadati</taxon>
        <taxon>Pseudomonadota</taxon>
        <taxon>Alphaproteobacteria</taxon>
        <taxon>Sphingomonadales</taxon>
        <taxon>Sphingomonadaceae</taxon>
        <taxon>Sphingomonas</taxon>
    </lineage>
</organism>
<evidence type="ECO:0000313" key="7">
    <source>
        <dbReference type="Proteomes" id="UP000321250"/>
    </source>
</evidence>
<dbReference type="GO" id="GO:0006310">
    <property type="term" value="P:DNA recombination"/>
    <property type="evidence" value="ECO:0007669"/>
    <property type="project" value="UniProtKB-KW"/>
</dbReference>
<accession>A0A5C6UDY3</accession>
<keyword evidence="3" id="KW-0238">DNA-binding</keyword>
<dbReference type="Pfam" id="PF00589">
    <property type="entry name" value="Phage_integrase"/>
    <property type="match status" value="1"/>
</dbReference>
<sequence length="411" mass="45982">MRKRDGKRQQLGQFWLWQRPDTGTWNICWLERRPGDEGDVTRRKATTVRGGEADRPPAAAKDALAAHYLEHSRPVRQRRDEALVEDLMADWLKYHVSTLAAPDRYAVSVVHWMDFFDGERRAGRLGAAVTVADLTPSFQARFRTERAKAGAGGHTISRDLAALRGALNWAWKNQKLEHAPFIADVPPQQKAPARDRVLSLQEIAAIMNACSGRPEREHLIAFIVIELGTAGRPEAVLELNDENVDLENNLINLNAVGKVHLRKRRPVLPIARHVLPWVSGTVGKLIKYRVPIAERNRTPGGPTHFERETRSVKTVWNAVCAEAGIVGATPKTLRHTMLTWLARRGVPKEQRMALAGHAAQDTTARNYEHLSPDYLVAAIREVDAFFEALSEHTSAHLRYANDTLVIASLAA</sequence>
<dbReference type="InterPro" id="IPR002104">
    <property type="entry name" value="Integrase_catalytic"/>
</dbReference>
<dbReference type="GO" id="GO:0015074">
    <property type="term" value="P:DNA integration"/>
    <property type="evidence" value="ECO:0007669"/>
    <property type="project" value="UniProtKB-KW"/>
</dbReference>
<dbReference type="InterPro" id="IPR050090">
    <property type="entry name" value="Tyrosine_recombinase_XerCD"/>
</dbReference>
<dbReference type="GO" id="GO:0003677">
    <property type="term" value="F:DNA binding"/>
    <property type="evidence" value="ECO:0007669"/>
    <property type="project" value="UniProtKB-KW"/>
</dbReference>
<evidence type="ECO:0000313" key="6">
    <source>
        <dbReference type="EMBL" id="TXC70953.1"/>
    </source>
</evidence>
<keyword evidence="7" id="KW-1185">Reference proteome</keyword>
<evidence type="ECO:0000259" key="5">
    <source>
        <dbReference type="PROSITE" id="PS51898"/>
    </source>
</evidence>
<evidence type="ECO:0000256" key="3">
    <source>
        <dbReference type="ARBA" id="ARBA00023125"/>
    </source>
</evidence>
<keyword evidence="2" id="KW-0229">DNA integration</keyword>
<name>A0A5C6UDY3_9SPHN</name>
<keyword evidence="4" id="KW-0233">DNA recombination</keyword>
<dbReference type="PANTHER" id="PTHR30349:SF41">
    <property type="entry name" value="INTEGRASE_RECOMBINASE PROTEIN MJ0367-RELATED"/>
    <property type="match status" value="1"/>
</dbReference>
<dbReference type="InterPro" id="IPR013762">
    <property type="entry name" value="Integrase-like_cat_sf"/>
</dbReference>
<proteinExistence type="inferred from homology"/>
<dbReference type="Proteomes" id="UP000321250">
    <property type="component" value="Unassembled WGS sequence"/>
</dbReference>
<dbReference type="EMBL" id="VOQR01000001">
    <property type="protein sequence ID" value="TXC70953.1"/>
    <property type="molecule type" value="Genomic_DNA"/>
</dbReference>
<comment type="similarity">
    <text evidence="1">Belongs to the 'phage' integrase family.</text>
</comment>
<dbReference type="SUPFAM" id="SSF56349">
    <property type="entry name" value="DNA breaking-rejoining enzymes"/>
    <property type="match status" value="1"/>
</dbReference>
<dbReference type="PANTHER" id="PTHR30349">
    <property type="entry name" value="PHAGE INTEGRASE-RELATED"/>
    <property type="match status" value="1"/>
</dbReference>
<comment type="caution">
    <text evidence="6">The sequence shown here is derived from an EMBL/GenBank/DDBJ whole genome shotgun (WGS) entry which is preliminary data.</text>
</comment>
<evidence type="ECO:0000256" key="2">
    <source>
        <dbReference type="ARBA" id="ARBA00022908"/>
    </source>
</evidence>
<gene>
    <name evidence="6" type="ORF">FSB78_08345</name>
</gene>
<reference evidence="6 7" key="1">
    <citation type="journal article" date="2013" name="Antonie Van Leeuwenhoek">
        <title>Sphingomonas ginsenosidivorax sp. nov., with the ability to transform ginsenosides.</title>
        <authorList>
            <person name="Jin X.F."/>
            <person name="Kim J.K."/>
            <person name="Liu Q.M."/>
            <person name="Kang M.S."/>
            <person name="He D."/>
            <person name="Jin F.X."/>
            <person name="Kim S.C."/>
            <person name="Im W.T."/>
        </authorList>
    </citation>
    <scope>NUCLEOTIDE SEQUENCE [LARGE SCALE GENOMIC DNA]</scope>
    <source>
        <strain evidence="6 7">KHI67</strain>
    </source>
</reference>
<evidence type="ECO:0000256" key="4">
    <source>
        <dbReference type="ARBA" id="ARBA00023172"/>
    </source>
</evidence>
<dbReference type="AlphaFoldDB" id="A0A5C6UDY3"/>
<dbReference type="InterPro" id="IPR011010">
    <property type="entry name" value="DNA_brk_join_enz"/>
</dbReference>
<dbReference type="Gene3D" id="1.10.443.10">
    <property type="entry name" value="Intergrase catalytic core"/>
    <property type="match status" value="1"/>
</dbReference>
<dbReference type="PROSITE" id="PS51898">
    <property type="entry name" value="TYR_RECOMBINASE"/>
    <property type="match status" value="1"/>
</dbReference>